<proteinExistence type="predicted"/>
<protein>
    <submittedName>
        <fullName evidence="3">Uncharacterized protein</fullName>
    </submittedName>
</protein>
<evidence type="ECO:0000256" key="2">
    <source>
        <dbReference type="SAM" id="Phobius"/>
    </source>
</evidence>
<name>A0A8H3A9X8_9AGAM</name>
<evidence type="ECO:0000313" key="3">
    <source>
        <dbReference type="EMBL" id="CAE6409694.1"/>
    </source>
</evidence>
<feature type="region of interest" description="Disordered" evidence="1">
    <location>
        <begin position="46"/>
        <end position="286"/>
    </location>
</feature>
<comment type="caution">
    <text evidence="3">The sequence shown here is derived from an EMBL/GenBank/DDBJ whole genome shotgun (WGS) entry which is preliminary data.</text>
</comment>
<accession>A0A8H3A9X8</accession>
<organism evidence="3 4">
    <name type="scientific">Rhizoctonia solani</name>
    <dbReference type="NCBI Taxonomy" id="456999"/>
    <lineage>
        <taxon>Eukaryota</taxon>
        <taxon>Fungi</taxon>
        <taxon>Dikarya</taxon>
        <taxon>Basidiomycota</taxon>
        <taxon>Agaricomycotina</taxon>
        <taxon>Agaricomycetes</taxon>
        <taxon>Cantharellales</taxon>
        <taxon>Ceratobasidiaceae</taxon>
        <taxon>Rhizoctonia</taxon>
    </lineage>
</organism>
<keyword evidence="2" id="KW-1133">Transmembrane helix</keyword>
<evidence type="ECO:0000256" key="1">
    <source>
        <dbReference type="SAM" id="MobiDB-lite"/>
    </source>
</evidence>
<feature type="transmembrane region" description="Helical" evidence="2">
    <location>
        <begin position="15"/>
        <end position="39"/>
    </location>
</feature>
<keyword evidence="2" id="KW-0812">Transmembrane</keyword>
<dbReference type="AlphaFoldDB" id="A0A8H3A9X8"/>
<keyword evidence="2" id="KW-0472">Membrane</keyword>
<evidence type="ECO:0000313" key="4">
    <source>
        <dbReference type="Proteomes" id="UP000663850"/>
    </source>
</evidence>
<feature type="compositionally biased region" description="Polar residues" evidence="1">
    <location>
        <begin position="53"/>
        <end position="66"/>
    </location>
</feature>
<feature type="compositionally biased region" description="Pro residues" evidence="1">
    <location>
        <begin position="247"/>
        <end position="257"/>
    </location>
</feature>
<gene>
    <name evidence="3" type="ORF">RDB_LOCUS351</name>
</gene>
<dbReference type="EMBL" id="CAJMWZ010000031">
    <property type="protein sequence ID" value="CAE6409694.1"/>
    <property type="molecule type" value="Genomic_DNA"/>
</dbReference>
<sequence>MPPAFSAQSQSTPNVGAIAGGTVAGVIALVLMLIFLIVWRRKQSNGAADSEIPTGNPTSEPSSNPAYSPDAVPPTPGTVDPFLTPMNQHQNIGISYFPGSVDRPASGPGLSPHYTGLPEPQHGDDMGVAVGTTTMPVPRHDIHHPHPLPMRVTSLREPAADSGPTGVWSSFIPSPSPPSRQSDAHGGGNTPTPSGWSNNEITNTNSVYSNPPGASNPYGSTPPPRAPSTIYQPLSEGGQHNGNLDLYPPPASPPPDYPRAFAGNSGDLPGGAAPPVTNFTPGEKSL</sequence>
<dbReference type="Proteomes" id="UP000663850">
    <property type="component" value="Unassembled WGS sequence"/>
</dbReference>
<dbReference type="PRINTS" id="PR01217">
    <property type="entry name" value="PRICHEXTENSN"/>
</dbReference>
<reference evidence="3" key="1">
    <citation type="submission" date="2021-01" db="EMBL/GenBank/DDBJ databases">
        <authorList>
            <person name="Kaushik A."/>
        </authorList>
    </citation>
    <scope>NUCLEOTIDE SEQUENCE</scope>
    <source>
        <strain evidence="3">Type strain: AG8-Rh-89/</strain>
    </source>
</reference>
<feature type="compositionally biased region" description="Polar residues" evidence="1">
    <location>
        <begin position="190"/>
        <end position="219"/>
    </location>
</feature>